<sequence length="152" mass="17217">MVLTGPKLATPVPCRVEFRAMAYKVTHIVSMGASVETEVEIVERRVCRGEFIIAEQRFRIEQLSQCGLPTRDAEDLLRLFLELQRQHLAHRDRLIGKGWSQVTIAAKKHNNCCLPITGENVFPQPGLAVKKWKSGADSCVWLSKPFVFVRLC</sequence>
<comment type="caution">
    <text evidence="1">The sequence shown here is derived from an EMBL/GenBank/DDBJ whole genome shotgun (WGS) entry which is preliminary data.</text>
</comment>
<evidence type="ECO:0000313" key="1">
    <source>
        <dbReference type="EMBL" id="EPE97142.1"/>
    </source>
</evidence>
<name>S3HEB0_9HYPH</name>
<dbReference type="Proteomes" id="UP000014411">
    <property type="component" value="Unassembled WGS sequence"/>
</dbReference>
<dbReference type="eggNOG" id="ENOG50310Y6">
    <property type="taxonomic scope" value="Bacteria"/>
</dbReference>
<evidence type="ECO:0000313" key="2">
    <source>
        <dbReference type="Proteomes" id="UP000014411"/>
    </source>
</evidence>
<reference evidence="1 2" key="1">
    <citation type="journal article" date="2012" name="J. Bacteriol.">
        <title>Genome sequence of Rhizobium grahamii CCGE502, a broad-host-range symbiont with low nodulation competitiveness in Phaseolus vulgaris.</title>
        <authorList>
            <person name="Althabegoiti M.J."/>
            <person name="Lozano L."/>
            <person name="Torres-Tejerizo G."/>
            <person name="Ormeno-Orrillo E."/>
            <person name="Rogel M.A."/>
            <person name="Gonzalez V."/>
            <person name="Martinez-Romero E."/>
        </authorList>
    </citation>
    <scope>NUCLEOTIDE SEQUENCE [LARGE SCALE GENOMIC DNA]</scope>
    <source>
        <strain evidence="1 2">CCGE 502</strain>
    </source>
</reference>
<dbReference type="STRING" id="990285.RGCCGE502_16280"/>
<dbReference type="EMBL" id="AEYE02000016">
    <property type="protein sequence ID" value="EPE97142.1"/>
    <property type="molecule type" value="Genomic_DNA"/>
</dbReference>
<organism evidence="1 2">
    <name type="scientific">Rhizobium grahamii CCGE 502</name>
    <dbReference type="NCBI Taxonomy" id="990285"/>
    <lineage>
        <taxon>Bacteria</taxon>
        <taxon>Pseudomonadati</taxon>
        <taxon>Pseudomonadota</taxon>
        <taxon>Alphaproteobacteria</taxon>
        <taxon>Hyphomicrobiales</taxon>
        <taxon>Rhizobiaceae</taxon>
        <taxon>Rhizobium/Agrobacterium group</taxon>
        <taxon>Rhizobium</taxon>
    </lineage>
</organism>
<accession>S3HEB0</accession>
<dbReference type="AlphaFoldDB" id="S3HEB0"/>
<proteinExistence type="predicted"/>
<protein>
    <submittedName>
        <fullName evidence="1">Uncharacterized protein</fullName>
    </submittedName>
</protein>
<keyword evidence="2" id="KW-1185">Reference proteome</keyword>
<gene>
    <name evidence="1" type="ORF">RGCCGE502_16280</name>
</gene>
<dbReference type="HOGENOM" id="CLU_1720883_0_0_5"/>